<feature type="transmembrane region" description="Helical" evidence="7">
    <location>
        <begin position="435"/>
        <end position="454"/>
    </location>
</feature>
<evidence type="ECO:0000256" key="7">
    <source>
        <dbReference type="SAM" id="Phobius"/>
    </source>
</evidence>
<evidence type="ECO:0000313" key="8">
    <source>
        <dbReference type="EMBL" id="WXL26566.1"/>
    </source>
</evidence>
<dbReference type="Pfam" id="PF04632">
    <property type="entry name" value="FUSC"/>
    <property type="match status" value="1"/>
</dbReference>
<feature type="transmembrane region" description="Helical" evidence="7">
    <location>
        <begin position="142"/>
        <end position="165"/>
    </location>
</feature>
<feature type="transmembrane region" description="Helical" evidence="7">
    <location>
        <begin position="94"/>
        <end position="112"/>
    </location>
</feature>
<dbReference type="Proteomes" id="UP001476583">
    <property type="component" value="Chromosome"/>
</dbReference>
<feature type="transmembrane region" description="Helical" evidence="7">
    <location>
        <begin position="21"/>
        <end position="39"/>
    </location>
</feature>
<accession>A0ABZ2RHS6</accession>
<feature type="transmembrane region" description="Helical" evidence="7">
    <location>
        <begin position="119"/>
        <end position="136"/>
    </location>
</feature>
<evidence type="ECO:0000313" key="9">
    <source>
        <dbReference type="Proteomes" id="UP001476583"/>
    </source>
</evidence>
<gene>
    <name evidence="8" type="ORF">WG219_03560</name>
</gene>
<feature type="transmembrane region" description="Helical" evidence="7">
    <location>
        <begin position="70"/>
        <end position="88"/>
    </location>
</feature>
<organism evidence="8 9">
    <name type="scientific">Ectopseudomonas mendocina</name>
    <name type="common">Pseudomonas mendocina</name>
    <dbReference type="NCBI Taxonomy" id="300"/>
    <lineage>
        <taxon>Bacteria</taxon>
        <taxon>Pseudomonadati</taxon>
        <taxon>Pseudomonadota</taxon>
        <taxon>Gammaproteobacteria</taxon>
        <taxon>Pseudomonadales</taxon>
        <taxon>Pseudomonadaceae</taxon>
        <taxon>Ectopseudomonas</taxon>
    </lineage>
</organism>
<keyword evidence="6 7" id="KW-0472">Membrane</keyword>
<protein>
    <submittedName>
        <fullName evidence="8">FUSC family protein</fullName>
    </submittedName>
</protein>
<keyword evidence="2" id="KW-0813">Transport</keyword>
<feature type="transmembrane region" description="Helical" evidence="7">
    <location>
        <begin position="517"/>
        <end position="538"/>
    </location>
</feature>
<dbReference type="InterPro" id="IPR006726">
    <property type="entry name" value="PHBA_efflux_AaeB/fusaric-R"/>
</dbReference>
<evidence type="ECO:0000256" key="6">
    <source>
        <dbReference type="ARBA" id="ARBA00023136"/>
    </source>
</evidence>
<keyword evidence="9" id="KW-1185">Reference proteome</keyword>
<keyword evidence="4 7" id="KW-0812">Transmembrane</keyword>
<keyword evidence="3" id="KW-1003">Cell membrane</keyword>
<evidence type="ECO:0000256" key="4">
    <source>
        <dbReference type="ARBA" id="ARBA00022692"/>
    </source>
</evidence>
<dbReference type="PANTHER" id="PTHR30509">
    <property type="entry name" value="P-HYDROXYBENZOIC ACID EFFLUX PUMP SUBUNIT-RELATED"/>
    <property type="match status" value="1"/>
</dbReference>
<feature type="transmembrane region" description="Helical" evidence="7">
    <location>
        <begin position="381"/>
        <end position="401"/>
    </location>
</feature>
<name>A0ABZ2RHS6_ECTME</name>
<evidence type="ECO:0000256" key="3">
    <source>
        <dbReference type="ARBA" id="ARBA00022475"/>
    </source>
</evidence>
<evidence type="ECO:0000256" key="2">
    <source>
        <dbReference type="ARBA" id="ARBA00022448"/>
    </source>
</evidence>
<dbReference type="EMBL" id="CP148074">
    <property type="protein sequence ID" value="WXL26566.1"/>
    <property type="molecule type" value="Genomic_DNA"/>
</dbReference>
<feature type="transmembrane region" description="Helical" evidence="7">
    <location>
        <begin position="45"/>
        <end position="63"/>
    </location>
</feature>
<feature type="transmembrane region" description="Helical" evidence="7">
    <location>
        <begin position="407"/>
        <end position="423"/>
    </location>
</feature>
<proteinExistence type="predicted"/>
<sequence>MQAYITYFKAVFRPNQAAFLFALRTTLAALLTLYLSFIFDLAEPKWAVMAVFIVSQPLAGMALQRSFAQVIGTTVGAAVAVAIMGVFPQAPLPFLVTLSLWLAFCTAGGTLLRYTNSHAFVLSGFTAVVVALLAVPDQQNTVMLAVTRVTETLLAVVCVAVVSLLTARPGAVARGYFAKTDHLIKLMAEHAAQVIRTDESDAAFQQRQMQLLGEISALEGLRRHLYFDAPRLRKANAMVQLLRNQLVLLTSRLTVLRHQRILIKDRWVGDLPEEIQRLRADEVAFLEELALHGRSLPHASREKFKELQQRFDELAQRAENLSDPIPDHLRSLAWALRWEQARLLQQLDEILQLSDAIQSGHEANCIYPEQLSNPLYMDYRLAGMNAVRAFIALMTAGLVWIETGWDGARGGIILVGVLCSLMATFPRPLLASQNYVRGFGLAVVVSAVYQFALLPSVGDIEMLVMFLIPLLYVVSAGLASPLTAGISMGLGLSTFLMVGPQNITVWHNSAMQWLEFIGAYTFAGVLSLLVYMLVFPFNPLRRIQRLYRESRAQAWALLQSPDGDAPRFAFESRMVDRLTMMLGLLPSVSDPQGKRLYEVSLACMSVGLALHQLKQQAINGDYLGSELKARLHAMVDQVGALMINRQLIDHVRLATDLRQFGAELDQRHSAAIATVQQQLWSLFRINVALLIVASFIERYSDFMQPDPQGEPQLAH</sequence>
<comment type="subcellular location">
    <subcellularLocation>
        <location evidence="1">Cell membrane</location>
        <topology evidence="1">Multi-pass membrane protein</topology>
    </subcellularLocation>
</comment>
<dbReference type="PANTHER" id="PTHR30509:SF9">
    <property type="entry name" value="MULTIDRUG RESISTANCE PROTEIN MDTO"/>
    <property type="match status" value="1"/>
</dbReference>
<evidence type="ECO:0000256" key="1">
    <source>
        <dbReference type="ARBA" id="ARBA00004651"/>
    </source>
</evidence>
<evidence type="ECO:0000256" key="5">
    <source>
        <dbReference type="ARBA" id="ARBA00022989"/>
    </source>
</evidence>
<reference evidence="8 9" key="1">
    <citation type="submission" date="2024-03" db="EMBL/GenBank/DDBJ databases">
        <title>Complete genome of BD2.</title>
        <authorList>
            <person name="Cao G."/>
        </authorList>
    </citation>
    <scope>NUCLEOTIDE SEQUENCE [LARGE SCALE GENOMIC DNA]</scope>
    <source>
        <strain evidence="8 9">BD2</strain>
    </source>
</reference>
<keyword evidence="5 7" id="KW-1133">Transmembrane helix</keyword>